<dbReference type="InterPro" id="IPR027417">
    <property type="entry name" value="P-loop_NTPase"/>
</dbReference>
<dbReference type="AlphaFoldDB" id="A0AAW2YUU0"/>
<dbReference type="CDD" id="cd00157">
    <property type="entry name" value="Rho"/>
    <property type="match status" value="1"/>
</dbReference>
<dbReference type="Pfam" id="PF00071">
    <property type="entry name" value="Ras"/>
    <property type="match status" value="1"/>
</dbReference>
<dbReference type="InterPro" id="IPR003578">
    <property type="entry name" value="Small_GTPase_Rho"/>
</dbReference>
<dbReference type="Gene3D" id="3.40.50.300">
    <property type="entry name" value="P-loop containing nucleotide triphosphate hydrolases"/>
    <property type="match status" value="1"/>
</dbReference>
<dbReference type="PROSITE" id="PS51420">
    <property type="entry name" value="RHO"/>
    <property type="match status" value="1"/>
</dbReference>
<dbReference type="InterPro" id="IPR005225">
    <property type="entry name" value="Small_GTP-bd"/>
</dbReference>
<keyword evidence="2" id="KW-0342">GTP-binding</keyword>
<keyword evidence="1" id="KW-0547">Nucleotide-binding</keyword>
<comment type="caution">
    <text evidence="3">The sequence shown here is derived from an EMBL/GenBank/DDBJ whole genome shotgun (WGS) entry which is preliminary data.</text>
</comment>
<evidence type="ECO:0000256" key="2">
    <source>
        <dbReference type="ARBA" id="ARBA00023134"/>
    </source>
</evidence>
<dbReference type="SMART" id="SM00175">
    <property type="entry name" value="RAB"/>
    <property type="match status" value="1"/>
</dbReference>
<evidence type="ECO:0000313" key="3">
    <source>
        <dbReference type="EMBL" id="KAL0481187.1"/>
    </source>
</evidence>
<dbReference type="PROSITE" id="PS51421">
    <property type="entry name" value="RAS"/>
    <property type="match status" value="1"/>
</dbReference>
<accession>A0AAW2YUU0</accession>
<name>A0AAW2YUU0_9EUKA</name>
<dbReference type="Proteomes" id="UP001431209">
    <property type="component" value="Unassembled WGS sequence"/>
</dbReference>
<dbReference type="GO" id="GO:0003924">
    <property type="term" value="F:GTPase activity"/>
    <property type="evidence" value="ECO:0007669"/>
    <property type="project" value="InterPro"/>
</dbReference>
<protein>
    <submittedName>
        <fullName evidence="3">Ras-related protein Rac</fullName>
    </submittedName>
</protein>
<proteinExistence type="predicted"/>
<dbReference type="InterPro" id="IPR001806">
    <property type="entry name" value="Small_GTPase"/>
</dbReference>
<organism evidence="3 4">
    <name type="scientific">Acrasis kona</name>
    <dbReference type="NCBI Taxonomy" id="1008807"/>
    <lineage>
        <taxon>Eukaryota</taxon>
        <taxon>Discoba</taxon>
        <taxon>Heterolobosea</taxon>
        <taxon>Tetramitia</taxon>
        <taxon>Eutetramitia</taxon>
        <taxon>Acrasidae</taxon>
        <taxon>Acrasis</taxon>
    </lineage>
</organism>
<dbReference type="PANTHER" id="PTHR24072">
    <property type="entry name" value="RHO FAMILY GTPASE"/>
    <property type="match status" value="1"/>
</dbReference>
<dbReference type="SMART" id="SM00173">
    <property type="entry name" value="RAS"/>
    <property type="match status" value="1"/>
</dbReference>
<dbReference type="PROSITE" id="PS51419">
    <property type="entry name" value="RAB"/>
    <property type="match status" value="1"/>
</dbReference>
<dbReference type="EMBL" id="JAOPGA020000734">
    <property type="protein sequence ID" value="KAL0481187.1"/>
    <property type="molecule type" value="Genomic_DNA"/>
</dbReference>
<keyword evidence="4" id="KW-1185">Reference proteome</keyword>
<dbReference type="GO" id="GO:0007264">
    <property type="term" value="P:small GTPase-mediated signal transduction"/>
    <property type="evidence" value="ECO:0007669"/>
    <property type="project" value="InterPro"/>
</dbReference>
<dbReference type="SMART" id="SM00174">
    <property type="entry name" value="RHO"/>
    <property type="match status" value="1"/>
</dbReference>
<dbReference type="PRINTS" id="PR00449">
    <property type="entry name" value="RASTRNSFRMNG"/>
</dbReference>
<dbReference type="SUPFAM" id="SSF52540">
    <property type="entry name" value="P-loop containing nucleoside triphosphate hydrolases"/>
    <property type="match status" value="1"/>
</dbReference>
<dbReference type="NCBIfam" id="TIGR00231">
    <property type="entry name" value="small_GTP"/>
    <property type="match status" value="1"/>
</dbReference>
<evidence type="ECO:0000256" key="1">
    <source>
        <dbReference type="ARBA" id="ARBA00022741"/>
    </source>
</evidence>
<dbReference type="GO" id="GO:0005525">
    <property type="term" value="F:GTP binding"/>
    <property type="evidence" value="ECO:0007669"/>
    <property type="project" value="UniProtKB-KW"/>
</dbReference>
<evidence type="ECO:0000313" key="4">
    <source>
        <dbReference type="Proteomes" id="UP001431209"/>
    </source>
</evidence>
<gene>
    <name evidence="3" type="ORF">AKO1_012630</name>
</gene>
<reference evidence="3 4" key="1">
    <citation type="submission" date="2024-03" db="EMBL/GenBank/DDBJ databases">
        <title>The Acrasis kona genome and developmental transcriptomes reveal deep origins of eukaryotic multicellular pathways.</title>
        <authorList>
            <person name="Sheikh S."/>
            <person name="Fu C.-J."/>
            <person name="Brown M.W."/>
            <person name="Baldauf S.L."/>
        </authorList>
    </citation>
    <scope>NUCLEOTIDE SEQUENCE [LARGE SCALE GENOMIC DNA]</scope>
    <source>
        <strain evidence="3 4">ATCC MYA-3509</strain>
    </source>
</reference>
<sequence length="225" mass="25678">MSSIKVALVGSEAVGKTSLINVYTKGENDFKKQYEPTIYDSAETRITMDGKFLQVNMLDTAGSDEYKQLRPMSYSGVDLFIICYSVIDLKSHDRVVECIKEVRQHAPNKEMVLVGTKIDLRDCQYTIDRLKMEGNLPLYQSHGDLKAAELSALKYFECSSKNPSSVKKMFDESIRLVLEKQEKIDFQQKIRRRSSPHSKIKRSSLFGISVSREDVLDKMNSTLEL</sequence>